<dbReference type="Pfam" id="PF12697">
    <property type="entry name" value="Abhydrolase_6"/>
    <property type="match status" value="1"/>
</dbReference>
<proteinExistence type="predicted"/>
<accession>A0A0S2I094</accession>
<dbReference type="SUPFAM" id="SSF53474">
    <property type="entry name" value="alpha/beta-Hydrolases"/>
    <property type="match status" value="1"/>
</dbReference>
<protein>
    <submittedName>
        <fullName evidence="2">Lipase 1</fullName>
        <ecNumber evidence="2">3.1.1.3</ecNumber>
    </submittedName>
</protein>
<reference evidence="2 3" key="1">
    <citation type="submission" date="2015-11" db="EMBL/GenBank/DDBJ databases">
        <title>Description and complete genome sequence of a novel strain predominating in hypersaline microbial mats and representing a new family of the Bacteriodetes phylum.</title>
        <authorList>
            <person name="Spring S."/>
            <person name="Bunk B."/>
            <person name="Sproer C."/>
            <person name="Klenk H.-P."/>
        </authorList>
    </citation>
    <scope>NUCLEOTIDE SEQUENCE [LARGE SCALE GENOMIC DNA]</scope>
    <source>
        <strain evidence="2 3">L21-Spi-D4</strain>
    </source>
</reference>
<feature type="domain" description="AB hydrolase-1" evidence="1">
    <location>
        <begin position="22"/>
        <end position="249"/>
    </location>
</feature>
<dbReference type="InterPro" id="IPR000073">
    <property type="entry name" value="AB_hydrolase_1"/>
</dbReference>
<dbReference type="Proteomes" id="UP000064893">
    <property type="component" value="Chromosome"/>
</dbReference>
<dbReference type="PRINTS" id="PR00412">
    <property type="entry name" value="EPOXHYDRLASE"/>
</dbReference>
<dbReference type="PANTHER" id="PTHR43798:SF33">
    <property type="entry name" value="HYDROLASE, PUTATIVE (AFU_ORTHOLOGUE AFUA_2G14860)-RELATED"/>
    <property type="match status" value="1"/>
</dbReference>
<dbReference type="RefSeq" id="WP_057953165.1">
    <property type="nucleotide sequence ID" value="NZ_CP013118.1"/>
</dbReference>
<evidence type="ECO:0000259" key="1">
    <source>
        <dbReference type="Pfam" id="PF12697"/>
    </source>
</evidence>
<dbReference type="GO" id="GO:0004806">
    <property type="term" value="F:triacylglycerol lipase activity"/>
    <property type="evidence" value="ECO:0007669"/>
    <property type="project" value="UniProtKB-EC"/>
</dbReference>
<sequence>MSVAYLSDKKISYTTKGSGPALVLLHGYLESKEVWETFSTLLDGYKLIIPDLPGHGDSDVIDSPHTMDLMADAVAAILDKEQVERCIIYGHSMGGYAAEAFARKYPQKTRAIGLVHSTIYPDNEEKKANRKREIDLLRKAKQKLVVSGMLPKILAKSNLEKLRPELEKIVERANNFPVNGIIAVLNGMMMRPEHTINPAIPFHIIGGNEDNFIPVSVYNKMAADNPTARLDMIEGVGHASFIEKPDELAHKIQTFISGYVDK</sequence>
<dbReference type="EC" id="3.1.1.3" evidence="2"/>
<organism evidence="2 3">
    <name type="scientific">Salinivirga cyanobacteriivorans</name>
    <dbReference type="NCBI Taxonomy" id="1307839"/>
    <lineage>
        <taxon>Bacteria</taxon>
        <taxon>Pseudomonadati</taxon>
        <taxon>Bacteroidota</taxon>
        <taxon>Bacteroidia</taxon>
        <taxon>Bacteroidales</taxon>
        <taxon>Salinivirgaceae</taxon>
        <taxon>Salinivirga</taxon>
    </lineage>
</organism>
<evidence type="ECO:0000313" key="3">
    <source>
        <dbReference type="Proteomes" id="UP000064893"/>
    </source>
</evidence>
<dbReference type="AlphaFoldDB" id="A0A0S2I094"/>
<dbReference type="OrthoDB" id="9780932at2"/>
<dbReference type="InterPro" id="IPR029058">
    <property type="entry name" value="AB_hydrolase_fold"/>
</dbReference>
<dbReference type="PRINTS" id="PR00111">
    <property type="entry name" value="ABHYDROLASE"/>
</dbReference>
<keyword evidence="3" id="KW-1185">Reference proteome</keyword>
<evidence type="ECO:0000313" key="2">
    <source>
        <dbReference type="EMBL" id="ALO15732.1"/>
    </source>
</evidence>
<dbReference type="KEGG" id="blq:L21SP5_02095"/>
<dbReference type="InterPro" id="IPR050266">
    <property type="entry name" value="AB_hydrolase_sf"/>
</dbReference>
<gene>
    <name evidence="2" type="primary">lip1</name>
    <name evidence="2" type="ORF">L21SP5_02095</name>
</gene>
<dbReference type="EMBL" id="CP013118">
    <property type="protein sequence ID" value="ALO15732.1"/>
    <property type="molecule type" value="Genomic_DNA"/>
</dbReference>
<dbReference type="Gene3D" id="3.40.50.1820">
    <property type="entry name" value="alpha/beta hydrolase"/>
    <property type="match status" value="1"/>
</dbReference>
<keyword evidence="2" id="KW-0378">Hydrolase</keyword>
<dbReference type="PANTHER" id="PTHR43798">
    <property type="entry name" value="MONOACYLGLYCEROL LIPASE"/>
    <property type="match status" value="1"/>
</dbReference>
<dbReference type="InterPro" id="IPR000639">
    <property type="entry name" value="Epox_hydrolase-like"/>
</dbReference>
<dbReference type="GO" id="GO:0016020">
    <property type="term" value="C:membrane"/>
    <property type="evidence" value="ECO:0007669"/>
    <property type="project" value="TreeGrafter"/>
</dbReference>
<name>A0A0S2I094_9BACT</name>
<dbReference type="STRING" id="1307839.L21SP5_02095"/>